<evidence type="ECO:0000313" key="2">
    <source>
        <dbReference type="Proteomes" id="UP000287188"/>
    </source>
</evidence>
<keyword evidence="2" id="KW-1185">Reference proteome</keyword>
<name>A0A402AVR1_9CHLR</name>
<comment type="caution">
    <text evidence="1">The sequence shown here is derived from an EMBL/GenBank/DDBJ whole genome shotgun (WGS) entry which is preliminary data.</text>
</comment>
<dbReference type="Proteomes" id="UP000287188">
    <property type="component" value="Unassembled WGS sequence"/>
</dbReference>
<protein>
    <submittedName>
        <fullName evidence="1">Uncharacterized protein</fullName>
    </submittedName>
</protein>
<reference evidence="2" key="1">
    <citation type="submission" date="2018-12" db="EMBL/GenBank/DDBJ databases">
        <title>Tengunoibacter tsumagoiensis gen. nov., sp. nov., Dictyobacter kobayashii sp. nov., D. alpinus sp. nov., and D. joshuensis sp. nov. and description of Dictyobacteraceae fam. nov. within the order Ktedonobacterales isolated from Tengu-no-mugimeshi.</title>
        <authorList>
            <person name="Wang C.M."/>
            <person name="Zheng Y."/>
            <person name="Sakai Y."/>
            <person name="Toyoda A."/>
            <person name="Minakuchi Y."/>
            <person name="Abe K."/>
            <person name="Yokota A."/>
            <person name="Yabe S."/>
        </authorList>
    </citation>
    <scope>NUCLEOTIDE SEQUENCE [LARGE SCALE GENOMIC DNA]</scope>
    <source>
        <strain evidence="2">Uno11</strain>
    </source>
</reference>
<proteinExistence type="predicted"/>
<gene>
    <name evidence="1" type="ORF">KDK_70060</name>
</gene>
<dbReference type="AlphaFoldDB" id="A0A402AVR1"/>
<accession>A0A402AVR1</accession>
<evidence type="ECO:0000313" key="1">
    <source>
        <dbReference type="EMBL" id="GCE23206.1"/>
    </source>
</evidence>
<sequence length="84" mass="9767">MDMKMGGLYFENTYGLDFKNGSIRNTDSTKPNTNKSHNDLVPLEYDLNRWQNPPKVCHPLTREIDHIPFEAVKHNTDRPITNSH</sequence>
<dbReference type="EMBL" id="BIFS01000002">
    <property type="protein sequence ID" value="GCE23206.1"/>
    <property type="molecule type" value="Genomic_DNA"/>
</dbReference>
<organism evidence="1 2">
    <name type="scientific">Dictyobacter kobayashii</name>
    <dbReference type="NCBI Taxonomy" id="2014872"/>
    <lineage>
        <taxon>Bacteria</taxon>
        <taxon>Bacillati</taxon>
        <taxon>Chloroflexota</taxon>
        <taxon>Ktedonobacteria</taxon>
        <taxon>Ktedonobacterales</taxon>
        <taxon>Dictyobacteraceae</taxon>
        <taxon>Dictyobacter</taxon>
    </lineage>
</organism>